<comment type="function">
    <text evidence="3">Required for formate dehydrogenase (FDH) activity. Acts as a sulfur carrier protein that transfers sulfur from IscS to the molybdenum cofactor prior to its insertion into FDH.</text>
</comment>
<comment type="caution">
    <text evidence="5">The sequence shown here is derived from an EMBL/GenBank/DDBJ whole genome shotgun (WGS) entry which is preliminary data.</text>
</comment>
<keyword evidence="1 3" id="KW-0963">Cytoplasm</keyword>
<keyword evidence="6" id="KW-1185">Reference proteome</keyword>
<evidence type="ECO:0000256" key="4">
    <source>
        <dbReference type="SAM" id="MobiDB-lite"/>
    </source>
</evidence>
<dbReference type="PANTHER" id="PTHR30592">
    <property type="entry name" value="FORMATE DEHYDROGENASE"/>
    <property type="match status" value="1"/>
</dbReference>
<dbReference type="GO" id="GO:0097163">
    <property type="term" value="F:sulfur carrier activity"/>
    <property type="evidence" value="ECO:0007669"/>
    <property type="project" value="UniProtKB-UniRule"/>
</dbReference>
<dbReference type="InterPro" id="IPR003786">
    <property type="entry name" value="FdhD"/>
</dbReference>
<sequence>MPGATVPGAQVPEPQVPESLVAEPQYRGSRQPIRRGARGTPTRHPSGPVSGRASTRQPVVKLRRGPDGTSANRRPDTIAGEEPLEIRVNGEQFVVTMRTPGNDFELAAGFLLGEGVVAGRDDIAQIGYGPGVDEHGRATYNIVDVQLAAGIAPPAAEEARRVYTSSSCGVCGTSSIELVHKNSRFSPAEPAPDGAGADRITLERLLALPEELRQQQRLFASTGGVHAAGIFPLADAAAPLVVREDVGRHNAVDKAIGRALLNNQIPLRHTVLQVSGRASFELVQKAAMVGIPMLAAVSAPSSLAIDLAKESGMTLAGFSRTDSVVLYTGAERVQW</sequence>
<comment type="subcellular location">
    <subcellularLocation>
        <location evidence="3">Cytoplasm</location>
    </subcellularLocation>
</comment>
<feature type="active site" description="Cysteine persulfide intermediate" evidence="3">
    <location>
        <position position="168"/>
    </location>
</feature>
<proteinExistence type="inferred from homology"/>
<evidence type="ECO:0000256" key="3">
    <source>
        <dbReference type="HAMAP-Rule" id="MF_00187"/>
    </source>
</evidence>
<accession>A0A849ACK4</accession>
<keyword evidence="5" id="KW-0808">Transferase</keyword>
<evidence type="ECO:0000313" key="5">
    <source>
        <dbReference type="EMBL" id="NNG36220.1"/>
    </source>
</evidence>
<feature type="region of interest" description="Disordered" evidence="4">
    <location>
        <begin position="1"/>
        <end position="81"/>
    </location>
</feature>
<dbReference type="Gene3D" id="3.40.140.10">
    <property type="entry name" value="Cytidine Deaminase, domain 2"/>
    <property type="match status" value="1"/>
</dbReference>
<dbReference type="GO" id="GO:0006777">
    <property type="term" value="P:Mo-molybdopterin cofactor biosynthetic process"/>
    <property type="evidence" value="ECO:0007669"/>
    <property type="project" value="UniProtKB-UniRule"/>
</dbReference>
<dbReference type="InterPro" id="IPR016193">
    <property type="entry name" value="Cytidine_deaminase-like"/>
</dbReference>
<keyword evidence="2 3" id="KW-0501">Molybdenum cofactor biosynthesis</keyword>
<dbReference type="PANTHER" id="PTHR30592:SF1">
    <property type="entry name" value="SULFUR CARRIER PROTEIN FDHD"/>
    <property type="match status" value="1"/>
</dbReference>
<dbReference type="SUPFAM" id="SSF53927">
    <property type="entry name" value="Cytidine deaminase-like"/>
    <property type="match status" value="1"/>
</dbReference>
<dbReference type="GO" id="GO:0016783">
    <property type="term" value="F:sulfurtransferase activity"/>
    <property type="evidence" value="ECO:0007669"/>
    <property type="project" value="InterPro"/>
</dbReference>
<dbReference type="AlphaFoldDB" id="A0A849ACK4"/>
<dbReference type="NCBIfam" id="TIGR00129">
    <property type="entry name" value="fdhD_narQ"/>
    <property type="match status" value="1"/>
</dbReference>
<dbReference type="GO" id="GO:0005737">
    <property type="term" value="C:cytoplasm"/>
    <property type="evidence" value="ECO:0007669"/>
    <property type="project" value="UniProtKB-SubCell"/>
</dbReference>
<dbReference type="EMBL" id="JABEND010000005">
    <property type="protein sequence ID" value="NNG36220.1"/>
    <property type="molecule type" value="Genomic_DNA"/>
</dbReference>
<organism evidence="5 6">
    <name type="scientific">Nakamurella aerolata</name>
    <dbReference type="NCBI Taxonomy" id="1656892"/>
    <lineage>
        <taxon>Bacteria</taxon>
        <taxon>Bacillati</taxon>
        <taxon>Actinomycetota</taxon>
        <taxon>Actinomycetes</taxon>
        <taxon>Nakamurellales</taxon>
        <taxon>Nakamurellaceae</taxon>
        <taxon>Nakamurella</taxon>
    </lineage>
</organism>
<evidence type="ECO:0000313" key="6">
    <source>
        <dbReference type="Proteomes" id="UP000562984"/>
    </source>
</evidence>
<dbReference type="Proteomes" id="UP000562984">
    <property type="component" value="Unassembled WGS sequence"/>
</dbReference>
<reference evidence="5 6" key="1">
    <citation type="submission" date="2020-05" db="EMBL/GenBank/DDBJ databases">
        <title>Nakamurella sp. DB0629 isolated from air conditioner.</title>
        <authorList>
            <person name="Kim D.H."/>
            <person name="Kim D.-U."/>
        </authorList>
    </citation>
    <scope>NUCLEOTIDE SEQUENCE [LARGE SCALE GENOMIC DNA]</scope>
    <source>
        <strain evidence="5 6">DB0629</strain>
    </source>
</reference>
<dbReference type="Pfam" id="PF02634">
    <property type="entry name" value="FdhD-NarQ"/>
    <property type="match status" value="1"/>
</dbReference>
<name>A0A849ACK4_9ACTN</name>
<dbReference type="NCBIfam" id="NF001943">
    <property type="entry name" value="PRK00724.1-2"/>
    <property type="match status" value="1"/>
</dbReference>
<evidence type="ECO:0000256" key="2">
    <source>
        <dbReference type="ARBA" id="ARBA00023150"/>
    </source>
</evidence>
<evidence type="ECO:0000256" key="1">
    <source>
        <dbReference type="ARBA" id="ARBA00022490"/>
    </source>
</evidence>
<dbReference type="HAMAP" id="MF_00187">
    <property type="entry name" value="FdhD"/>
    <property type="match status" value="1"/>
</dbReference>
<protein>
    <recommendedName>
        <fullName evidence="3">Sulfur carrier protein FdhD</fullName>
    </recommendedName>
</protein>
<comment type="caution">
    <text evidence="3">Lacks conserved residue(s) required for the propagation of feature annotation.</text>
</comment>
<dbReference type="Gene3D" id="3.10.20.10">
    <property type="match status" value="1"/>
</dbReference>
<comment type="similarity">
    <text evidence="3">Belongs to the FdhD family.</text>
</comment>
<gene>
    <name evidence="3 5" type="primary">fdhD</name>
    <name evidence="5" type="ORF">HKD39_10935</name>
</gene>